<dbReference type="Pfam" id="PF09323">
    <property type="entry name" value="DUF1980"/>
    <property type="match status" value="1"/>
</dbReference>
<dbReference type="Pfam" id="PF21537">
    <property type="entry name" value="DUF1980_C"/>
    <property type="match status" value="1"/>
</dbReference>
<dbReference type="PANTHER" id="PTHR40047:SF1">
    <property type="entry name" value="UPF0703 PROTEIN YCGQ"/>
    <property type="match status" value="1"/>
</dbReference>
<dbReference type="Proteomes" id="UP001419084">
    <property type="component" value="Unassembled WGS sequence"/>
</dbReference>
<feature type="domain" description="DUF1980" evidence="4">
    <location>
        <begin position="141"/>
        <end position="279"/>
    </location>
</feature>
<evidence type="ECO:0000313" key="6">
    <source>
        <dbReference type="Proteomes" id="UP001419084"/>
    </source>
</evidence>
<sequence>MKKTVKVLNSQVLIEIVCQISFGGMIAYLAASGDYLRYVTPRMRPYLYFTACIMGLWALAGTGRLFRPRYKIRMNHCFLLIIPVLIMLLPHTPIDISSYNTIGESSLQISQAERKEPEHTLDQAEETAGRQQETVPLEKTSAKEENENAMPGLNKAEKKIMVSDDLFGMWYSELYMHMEEYEGYTISITGYVLKDSKVYGENEFAVARLAMTCCVADLAPAGLLCNYREVPDLKEDSWITVEGTLTLNYEDYDGHKYANPIIMVTKITPAEKVEGYVYPY</sequence>
<dbReference type="InterPro" id="IPR052955">
    <property type="entry name" value="UPF0703_membrane_permease"/>
</dbReference>
<evidence type="ECO:0000256" key="2">
    <source>
        <dbReference type="SAM" id="Phobius"/>
    </source>
</evidence>
<organism evidence="5 6">
    <name type="scientific">Lacrimispora amygdalina</name>
    <dbReference type="NCBI Taxonomy" id="253257"/>
    <lineage>
        <taxon>Bacteria</taxon>
        <taxon>Bacillati</taxon>
        <taxon>Bacillota</taxon>
        <taxon>Clostridia</taxon>
        <taxon>Lachnospirales</taxon>
        <taxon>Lachnospiraceae</taxon>
        <taxon>Lacrimispora</taxon>
    </lineage>
</organism>
<dbReference type="RefSeq" id="WP_346065020.1">
    <property type="nucleotide sequence ID" value="NZ_BRPJ01000030.1"/>
</dbReference>
<protein>
    <submittedName>
        <fullName evidence="5">TIGR03943 family protein</fullName>
    </submittedName>
</protein>
<name>A0ABQ5M515_9FIRM</name>
<evidence type="ECO:0000259" key="3">
    <source>
        <dbReference type="Pfam" id="PF09323"/>
    </source>
</evidence>
<dbReference type="InterPro" id="IPR015402">
    <property type="entry name" value="DUF1980"/>
</dbReference>
<dbReference type="PANTHER" id="PTHR40047">
    <property type="entry name" value="UPF0703 PROTEIN YCGQ"/>
    <property type="match status" value="1"/>
</dbReference>
<evidence type="ECO:0000259" key="4">
    <source>
        <dbReference type="Pfam" id="PF21537"/>
    </source>
</evidence>
<evidence type="ECO:0000313" key="5">
    <source>
        <dbReference type="EMBL" id="GLB29700.1"/>
    </source>
</evidence>
<feature type="transmembrane region" description="Helical" evidence="2">
    <location>
        <begin position="12"/>
        <end position="31"/>
    </location>
</feature>
<gene>
    <name evidence="5" type="ORF">LAD12857_16230</name>
</gene>
<keyword evidence="2" id="KW-0812">Transmembrane</keyword>
<keyword evidence="2" id="KW-1133">Transmembrane helix</keyword>
<feature type="region of interest" description="Disordered" evidence="1">
    <location>
        <begin position="110"/>
        <end position="147"/>
    </location>
</feature>
<accession>A0ABQ5M515</accession>
<feature type="transmembrane region" description="Helical" evidence="2">
    <location>
        <begin position="77"/>
        <end position="94"/>
    </location>
</feature>
<dbReference type="InterPro" id="IPR048447">
    <property type="entry name" value="DUF1980_C"/>
</dbReference>
<feature type="compositionally biased region" description="Basic and acidic residues" evidence="1">
    <location>
        <begin position="112"/>
        <end position="122"/>
    </location>
</feature>
<reference evidence="5 6" key="1">
    <citation type="journal article" date="2024" name="Int. J. Syst. Evol. Microbiol.">
        <title>Lacrimispora brassicae sp. nov. isolated from fermented cabbage, and proposal of Clostridium indicum Gundawar et al. 2019 and Clostridium methoxybenzovorans Mechichi et al. 1999 as heterotypic synonyms of Lacrimispora amygdalina (Parshina et al. 2003) Haas and Blanchard 2020 and Lacrimispora indolis (McClung and McCoy 1957) Haas and Blanchard 2020, respectively.</title>
        <authorList>
            <person name="Kobayashi H."/>
            <person name="Tanizawa Y."/>
            <person name="Sakamoto M."/>
            <person name="Ohkuma M."/>
            <person name="Tohno M."/>
        </authorList>
    </citation>
    <scope>NUCLEOTIDE SEQUENCE [LARGE SCALE GENOMIC DNA]</scope>
    <source>
        <strain evidence="5 6">DSM 12857</strain>
    </source>
</reference>
<evidence type="ECO:0000256" key="1">
    <source>
        <dbReference type="SAM" id="MobiDB-lite"/>
    </source>
</evidence>
<dbReference type="NCBIfam" id="TIGR03943">
    <property type="entry name" value="TIGR03943 family putative permease subunit"/>
    <property type="match status" value="1"/>
</dbReference>
<proteinExistence type="predicted"/>
<keyword evidence="2" id="KW-0472">Membrane</keyword>
<dbReference type="InterPro" id="IPR048493">
    <property type="entry name" value="DUF1980_N"/>
</dbReference>
<feature type="transmembrane region" description="Helical" evidence="2">
    <location>
        <begin position="46"/>
        <end position="65"/>
    </location>
</feature>
<feature type="domain" description="DUF1980" evidence="3">
    <location>
        <begin position="14"/>
        <end position="98"/>
    </location>
</feature>
<dbReference type="EMBL" id="BRPJ01000030">
    <property type="protein sequence ID" value="GLB29700.1"/>
    <property type="molecule type" value="Genomic_DNA"/>
</dbReference>
<keyword evidence="6" id="KW-1185">Reference proteome</keyword>
<comment type="caution">
    <text evidence="5">The sequence shown here is derived from an EMBL/GenBank/DDBJ whole genome shotgun (WGS) entry which is preliminary data.</text>
</comment>